<dbReference type="PANTHER" id="PTHR43537">
    <property type="entry name" value="TRANSCRIPTIONAL REGULATOR, GNTR FAMILY"/>
    <property type="match status" value="1"/>
</dbReference>
<organism evidence="5">
    <name type="scientific">Polaromonas hydrogenivorans</name>
    <dbReference type="NCBI Taxonomy" id="335476"/>
    <lineage>
        <taxon>Bacteria</taxon>
        <taxon>Pseudomonadati</taxon>
        <taxon>Pseudomonadota</taxon>
        <taxon>Betaproteobacteria</taxon>
        <taxon>Burkholderiales</taxon>
        <taxon>Comamonadaceae</taxon>
        <taxon>Polaromonas</taxon>
    </lineage>
</organism>
<sequence>MARTRLTLPEIFTSTPAASRTGGRGLIGLEAYESLRTAILNCSFTPGMALSEVAVAEELGVSRAPVRDAFRRLVGDGLLEVTPQRGTFVTRLSRARIEDAIFVREVIECRAAELAAQAPLAERQKLNDVLARQIAASDQKNFIGHLLADEDLHYQILVLAGHPHAWNPLLLARTGMNRIRHIAIPELGGNRIAIDQHRSVIQAILEGDSARAAEQMLLHIRSPLRFVDAIEQRYPEYFVEE</sequence>
<dbReference type="Gene3D" id="1.20.120.530">
    <property type="entry name" value="GntR ligand-binding domain-like"/>
    <property type="match status" value="1"/>
</dbReference>
<keyword evidence="1" id="KW-0805">Transcription regulation</keyword>
<dbReference type="SUPFAM" id="SSF46785">
    <property type="entry name" value="Winged helix' DNA-binding domain"/>
    <property type="match status" value="1"/>
</dbReference>
<dbReference type="SMART" id="SM00895">
    <property type="entry name" value="FCD"/>
    <property type="match status" value="1"/>
</dbReference>
<dbReference type="InterPro" id="IPR011711">
    <property type="entry name" value="GntR_C"/>
</dbReference>
<dbReference type="CDD" id="cd07377">
    <property type="entry name" value="WHTH_GntR"/>
    <property type="match status" value="1"/>
</dbReference>
<dbReference type="Pfam" id="PF07729">
    <property type="entry name" value="FCD"/>
    <property type="match status" value="1"/>
</dbReference>
<dbReference type="InterPro" id="IPR008920">
    <property type="entry name" value="TF_FadR/GntR_C"/>
</dbReference>
<reference evidence="5" key="1">
    <citation type="submission" date="2024-05" db="EMBL/GenBank/DDBJ databases">
        <authorList>
            <person name="Bunk B."/>
            <person name="Swiderski J."/>
            <person name="Sproer C."/>
            <person name="Thiel V."/>
        </authorList>
    </citation>
    <scope>NUCLEOTIDE SEQUENCE</scope>
    <source>
        <strain evidence="5">DSM 17735</strain>
    </source>
</reference>
<dbReference type="InterPro" id="IPR036388">
    <property type="entry name" value="WH-like_DNA-bd_sf"/>
</dbReference>
<feature type="domain" description="HTH gntR-type" evidence="4">
    <location>
        <begin position="25"/>
        <end position="92"/>
    </location>
</feature>
<proteinExistence type="predicted"/>
<gene>
    <name evidence="5" type="ORF">ABLV49_12025</name>
</gene>
<evidence type="ECO:0000256" key="3">
    <source>
        <dbReference type="ARBA" id="ARBA00023163"/>
    </source>
</evidence>
<dbReference type="EMBL" id="CP157675">
    <property type="protein sequence ID" value="XBP68642.1"/>
    <property type="molecule type" value="Genomic_DNA"/>
</dbReference>
<dbReference type="GO" id="GO:0003677">
    <property type="term" value="F:DNA binding"/>
    <property type="evidence" value="ECO:0007669"/>
    <property type="project" value="UniProtKB-KW"/>
</dbReference>
<dbReference type="PROSITE" id="PS50949">
    <property type="entry name" value="HTH_GNTR"/>
    <property type="match status" value="1"/>
</dbReference>
<keyword evidence="3" id="KW-0804">Transcription</keyword>
<keyword evidence="2" id="KW-0238">DNA-binding</keyword>
<accession>A0AAU7LLZ7</accession>
<dbReference type="Gene3D" id="1.10.10.10">
    <property type="entry name" value="Winged helix-like DNA-binding domain superfamily/Winged helix DNA-binding domain"/>
    <property type="match status" value="1"/>
</dbReference>
<dbReference type="AlphaFoldDB" id="A0AAU7LLZ7"/>
<protein>
    <submittedName>
        <fullName evidence="5">GntR family transcriptional regulator</fullName>
    </submittedName>
</protein>
<evidence type="ECO:0000256" key="2">
    <source>
        <dbReference type="ARBA" id="ARBA00023125"/>
    </source>
</evidence>
<dbReference type="RefSeq" id="WP_349276670.1">
    <property type="nucleotide sequence ID" value="NZ_CBCSCU010000011.1"/>
</dbReference>
<dbReference type="SMART" id="SM00345">
    <property type="entry name" value="HTH_GNTR"/>
    <property type="match status" value="1"/>
</dbReference>
<evidence type="ECO:0000256" key="1">
    <source>
        <dbReference type="ARBA" id="ARBA00023015"/>
    </source>
</evidence>
<dbReference type="Pfam" id="PF00392">
    <property type="entry name" value="GntR"/>
    <property type="match status" value="1"/>
</dbReference>
<evidence type="ECO:0000259" key="4">
    <source>
        <dbReference type="PROSITE" id="PS50949"/>
    </source>
</evidence>
<dbReference type="InterPro" id="IPR036390">
    <property type="entry name" value="WH_DNA-bd_sf"/>
</dbReference>
<dbReference type="InterPro" id="IPR000524">
    <property type="entry name" value="Tscrpt_reg_HTH_GntR"/>
</dbReference>
<evidence type="ECO:0000313" key="5">
    <source>
        <dbReference type="EMBL" id="XBP68642.1"/>
    </source>
</evidence>
<dbReference type="SUPFAM" id="SSF48008">
    <property type="entry name" value="GntR ligand-binding domain-like"/>
    <property type="match status" value="1"/>
</dbReference>
<name>A0AAU7LLZ7_9BURK</name>
<dbReference type="GO" id="GO:0003700">
    <property type="term" value="F:DNA-binding transcription factor activity"/>
    <property type="evidence" value="ECO:0007669"/>
    <property type="project" value="InterPro"/>
</dbReference>
<dbReference type="PANTHER" id="PTHR43537:SF51">
    <property type="entry name" value="HTH-TYPE TRANSCRIPTIONAL REGULATOR LGOR-RELATED"/>
    <property type="match status" value="1"/>
</dbReference>